<dbReference type="InParanoid" id="A0A1Z5R9S5"/>
<dbReference type="AlphaFoldDB" id="A0A1Z5R9S5"/>
<dbReference type="Proteomes" id="UP000000768">
    <property type="component" value="Chromosome 7"/>
</dbReference>
<keyword evidence="2" id="KW-1185">Reference proteome</keyword>
<dbReference type="Gramene" id="OQU80319">
    <property type="protein sequence ID" value="OQU80319"/>
    <property type="gene ID" value="SORBI_3007G110333"/>
</dbReference>
<organism evidence="1 2">
    <name type="scientific">Sorghum bicolor</name>
    <name type="common">Sorghum</name>
    <name type="synonym">Sorghum vulgare</name>
    <dbReference type="NCBI Taxonomy" id="4558"/>
    <lineage>
        <taxon>Eukaryota</taxon>
        <taxon>Viridiplantae</taxon>
        <taxon>Streptophyta</taxon>
        <taxon>Embryophyta</taxon>
        <taxon>Tracheophyta</taxon>
        <taxon>Spermatophyta</taxon>
        <taxon>Magnoliopsida</taxon>
        <taxon>Liliopsida</taxon>
        <taxon>Poales</taxon>
        <taxon>Poaceae</taxon>
        <taxon>PACMAD clade</taxon>
        <taxon>Panicoideae</taxon>
        <taxon>Andropogonodae</taxon>
        <taxon>Andropogoneae</taxon>
        <taxon>Sorghinae</taxon>
        <taxon>Sorghum</taxon>
    </lineage>
</organism>
<gene>
    <name evidence="1" type="ORF">SORBI_3007G110333</name>
</gene>
<accession>A0A1Z5R9S5</accession>
<protein>
    <submittedName>
        <fullName evidence="1">Uncharacterized protein</fullName>
    </submittedName>
</protein>
<reference evidence="1 2" key="1">
    <citation type="journal article" date="2009" name="Nature">
        <title>The Sorghum bicolor genome and the diversification of grasses.</title>
        <authorList>
            <person name="Paterson A.H."/>
            <person name="Bowers J.E."/>
            <person name="Bruggmann R."/>
            <person name="Dubchak I."/>
            <person name="Grimwood J."/>
            <person name="Gundlach H."/>
            <person name="Haberer G."/>
            <person name="Hellsten U."/>
            <person name="Mitros T."/>
            <person name="Poliakov A."/>
            <person name="Schmutz J."/>
            <person name="Spannagl M."/>
            <person name="Tang H."/>
            <person name="Wang X."/>
            <person name="Wicker T."/>
            <person name="Bharti A.K."/>
            <person name="Chapman J."/>
            <person name="Feltus F.A."/>
            <person name="Gowik U."/>
            <person name="Grigoriev I.V."/>
            <person name="Lyons E."/>
            <person name="Maher C.A."/>
            <person name="Martis M."/>
            <person name="Narechania A."/>
            <person name="Otillar R.P."/>
            <person name="Penning B.W."/>
            <person name="Salamov A.A."/>
            <person name="Wang Y."/>
            <person name="Zhang L."/>
            <person name="Carpita N.C."/>
            <person name="Freeling M."/>
            <person name="Gingle A.R."/>
            <person name="Hash C.T."/>
            <person name="Keller B."/>
            <person name="Klein P."/>
            <person name="Kresovich S."/>
            <person name="McCann M.C."/>
            <person name="Ming R."/>
            <person name="Peterson D.G."/>
            <person name="Mehboob-ur-Rahman"/>
            <person name="Ware D."/>
            <person name="Westhoff P."/>
            <person name="Mayer K.F."/>
            <person name="Messing J."/>
            <person name="Rokhsar D.S."/>
        </authorList>
    </citation>
    <scope>NUCLEOTIDE SEQUENCE [LARGE SCALE GENOMIC DNA]</scope>
    <source>
        <strain evidence="2">cv. BTx623</strain>
    </source>
</reference>
<evidence type="ECO:0000313" key="2">
    <source>
        <dbReference type="Proteomes" id="UP000000768"/>
    </source>
</evidence>
<proteinExistence type="predicted"/>
<name>A0A1Z5R9S5_SORBI</name>
<dbReference type="EMBL" id="CM000766">
    <property type="protein sequence ID" value="OQU80319.1"/>
    <property type="molecule type" value="Genomic_DNA"/>
</dbReference>
<sequence>MQSSFVCNLCNHQLKPQDLNPTFEVFFRLNSSTCGFKSNPCVSRWEGLSEKNSDIRSRSCGLNWWLHRLHTKLGCTGYVPIFIRYIDLVSSSEIFPAYTRYKMDNVESRQLQGTRGCRPSSTVDVGYMRLSEWHHLLIDSYLY</sequence>
<reference evidence="2" key="2">
    <citation type="journal article" date="2018" name="Plant J.">
        <title>The Sorghum bicolor reference genome: improved assembly, gene annotations, a transcriptome atlas, and signatures of genome organization.</title>
        <authorList>
            <person name="McCormick R.F."/>
            <person name="Truong S.K."/>
            <person name="Sreedasyam A."/>
            <person name="Jenkins J."/>
            <person name="Shu S."/>
            <person name="Sims D."/>
            <person name="Kennedy M."/>
            <person name="Amirebrahimi M."/>
            <person name="Weers B.D."/>
            <person name="McKinley B."/>
            <person name="Mattison A."/>
            <person name="Morishige D.T."/>
            <person name="Grimwood J."/>
            <person name="Schmutz J."/>
            <person name="Mullet J.E."/>
        </authorList>
    </citation>
    <scope>NUCLEOTIDE SEQUENCE [LARGE SCALE GENOMIC DNA]</scope>
    <source>
        <strain evidence="2">cv. BTx623</strain>
    </source>
</reference>
<evidence type="ECO:0000313" key="1">
    <source>
        <dbReference type="EMBL" id="OQU80319.1"/>
    </source>
</evidence>